<dbReference type="EnsemblMetazoa" id="XM_021037795.2">
    <property type="protein sequence ID" value="XP_020893454.1"/>
    <property type="gene ID" value="LOC110232580"/>
</dbReference>
<dbReference type="GO" id="GO:0006364">
    <property type="term" value="P:rRNA processing"/>
    <property type="evidence" value="ECO:0007669"/>
    <property type="project" value="TreeGrafter"/>
</dbReference>
<dbReference type="GO" id="GO:0034388">
    <property type="term" value="C:Pwp2p-containing subcomplex of 90S preribosome"/>
    <property type="evidence" value="ECO:0007669"/>
    <property type="project" value="TreeGrafter"/>
</dbReference>
<protein>
    <submittedName>
        <fullName evidence="1">Uncharacterized protein</fullName>
    </submittedName>
</protein>
<dbReference type="GeneID" id="110232580"/>
<dbReference type="InterPro" id="IPR036322">
    <property type="entry name" value="WD40_repeat_dom_sf"/>
</dbReference>
<dbReference type="SUPFAM" id="SSF50978">
    <property type="entry name" value="WD40 repeat-like"/>
    <property type="match status" value="1"/>
</dbReference>
<evidence type="ECO:0000313" key="2">
    <source>
        <dbReference type="Proteomes" id="UP000887567"/>
    </source>
</evidence>
<reference evidence="1" key="1">
    <citation type="submission" date="2022-11" db="UniProtKB">
        <authorList>
            <consortium name="EnsemblMetazoa"/>
        </authorList>
    </citation>
    <scope>IDENTIFICATION</scope>
</reference>
<keyword evidence="2" id="KW-1185">Reference proteome</keyword>
<proteinExistence type="predicted"/>
<sequence length="158" mass="17383">MAGVSGSQLFSPFRALGFVANQVPLAIQAQGQENLVATAVDSSFHVYDCAKLNLLFVGPPQEKEITCITVYGPLIITASGKNIHSWKRGKLNTITREWERDTGGFDNEVANRILRCDIQWVDWKGNLATVGRGKTENLDLALAEQRVQKGEIIGDVRV</sequence>
<dbReference type="Gene3D" id="2.130.10.10">
    <property type="entry name" value="YVTN repeat-like/Quinoprotein amine dehydrogenase"/>
    <property type="match status" value="2"/>
</dbReference>
<name>A0A913WSJ6_EXADI</name>
<organism evidence="1 2">
    <name type="scientific">Exaiptasia diaphana</name>
    <name type="common">Tropical sea anemone</name>
    <name type="synonym">Aiptasia pulchella</name>
    <dbReference type="NCBI Taxonomy" id="2652724"/>
    <lineage>
        <taxon>Eukaryota</taxon>
        <taxon>Metazoa</taxon>
        <taxon>Cnidaria</taxon>
        <taxon>Anthozoa</taxon>
        <taxon>Hexacorallia</taxon>
        <taxon>Actiniaria</taxon>
        <taxon>Aiptasiidae</taxon>
        <taxon>Exaiptasia</taxon>
    </lineage>
</organism>
<dbReference type="PANTHER" id="PTHR22840:SF12">
    <property type="entry name" value="WD REPEAT-CONTAINING PROTEIN 36"/>
    <property type="match status" value="1"/>
</dbReference>
<dbReference type="OrthoDB" id="10250769at2759"/>
<dbReference type="KEGG" id="epa:110232580"/>
<dbReference type="AlphaFoldDB" id="A0A913WSJ6"/>
<dbReference type="Proteomes" id="UP000887567">
    <property type="component" value="Unplaced"/>
</dbReference>
<dbReference type="PANTHER" id="PTHR22840">
    <property type="entry name" value="WD REPEAT-CONTAINING PROTEIN 36"/>
    <property type="match status" value="1"/>
</dbReference>
<dbReference type="InterPro" id="IPR015943">
    <property type="entry name" value="WD40/YVTN_repeat-like_dom_sf"/>
</dbReference>
<dbReference type="GO" id="GO:0032040">
    <property type="term" value="C:small-subunit processome"/>
    <property type="evidence" value="ECO:0007669"/>
    <property type="project" value="TreeGrafter"/>
</dbReference>
<dbReference type="RefSeq" id="XP_020893454.1">
    <property type="nucleotide sequence ID" value="XM_021037795.2"/>
</dbReference>
<evidence type="ECO:0000313" key="1">
    <source>
        <dbReference type="EnsemblMetazoa" id="XP_020893454.1"/>
    </source>
</evidence>
<accession>A0A913WSJ6</accession>